<feature type="compositionally biased region" description="Basic and acidic residues" evidence="1">
    <location>
        <begin position="339"/>
        <end position="358"/>
    </location>
</feature>
<organism evidence="3 4">
    <name type="scientific">Stylosanthes scabra</name>
    <dbReference type="NCBI Taxonomy" id="79078"/>
    <lineage>
        <taxon>Eukaryota</taxon>
        <taxon>Viridiplantae</taxon>
        <taxon>Streptophyta</taxon>
        <taxon>Embryophyta</taxon>
        <taxon>Tracheophyta</taxon>
        <taxon>Spermatophyta</taxon>
        <taxon>Magnoliopsida</taxon>
        <taxon>eudicotyledons</taxon>
        <taxon>Gunneridae</taxon>
        <taxon>Pentapetalae</taxon>
        <taxon>rosids</taxon>
        <taxon>fabids</taxon>
        <taxon>Fabales</taxon>
        <taxon>Fabaceae</taxon>
        <taxon>Papilionoideae</taxon>
        <taxon>50 kb inversion clade</taxon>
        <taxon>dalbergioids sensu lato</taxon>
        <taxon>Dalbergieae</taxon>
        <taxon>Pterocarpus clade</taxon>
        <taxon>Stylosanthes</taxon>
    </lineage>
</organism>
<evidence type="ECO:0000256" key="2">
    <source>
        <dbReference type="SAM" id="Phobius"/>
    </source>
</evidence>
<keyword evidence="4" id="KW-1185">Reference proteome</keyword>
<dbReference type="EMBL" id="JASCZI010122747">
    <property type="protein sequence ID" value="MED6164690.1"/>
    <property type="molecule type" value="Genomic_DNA"/>
</dbReference>
<feature type="compositionally biased region" description="Polar residues" evidence="1">
    <location>
        <begin position="303"/>
        <end position="313"/>
    </location>
</feature>
<feature type="region of interest" description="Disordered" evidence="1">
    <location>
        <begin position="295"/>
        <end position="375"/>
    </location>
</feature>
<evidence type="ECO:0000256" key="1">
    <source>
        <dbReference type="SAM" id="MobiDB-lite"/>
    </source>
</evidence>
<evidence type="ECO:0000313" key="3">
    <source>
        <dbReference type="EMBL" id="MED6164690.1"/>
    </source>
</evidence>
<dbReference type="Proteomes" id="UP001341840">
    <property type="component" value="Unassembled WGS sequence"/>
</dbReference>
<keyword evidence="2" id="KW-1133">Transmembrane helix</keyword>
<feature type="compositionally biased region" description="Pro residues" evidence="1">
    <location>
        <begin position="318"/>
        <end position="332"/>
    </location>
</feature>
<keyword evidence="2" id="KW-0472">Membrane</keyword>
<keyword evidence="2" id="KW-0812">Transmembrane</keyword>
<accession>A0ABU6UWN3</accession>
<feature type="transmembrane region" description="Helical" evidence="2">
    <location>
        <begin position="175"/>
        <end position="200"/>
    </location>
</feature>
<reference evidence="3 4" key="1">
    <citation type="journal article" date="2023" name="Plants (Basel)">
        <title>Bridging the Gap: Combining Genomics and Transcriptomics Approaches to Understand Stylosanthes scabra, an Orphan Legume from the Brazilian Caatinga.</title>
        <authorList>
            <person name="Ferreira-Neto J.R.C."/>
            <person name="da Silva M.D."/>
            <person name="Binneck E."/>
            <person name="de Melo N.F."/>
            <person name="da Silva R.H."/>
            <person name="de Melo A.L.T.M."/>
            <person name="Pandolfi V."/>
            <person name="Bustamante F.O."/>
            <person name="Brasileiro-Vidal A.C."/>
            <person name="Benko-Iseppon A.M."/>
        </authorList>
    </citation>
    <scope>NUCLEOTIDE SEQUENCE [LARGE SCALE GENOMIC DNA]</scope>
    <source>
        <tissue evidence="3">Leaves</tissue>
    </source>
</reference>
<proteinExistence type="predicted"/>
<name>A0ABU6UWN3_9FABA</name>
<evidence type="ECO:0000313" key="4">
    <source>
        <dbReference type="Proteomes" id="UP001341840"/>
    </source>
</evidence>
<sequence>MGCQVSIFEVKKCAFGDELYGVAESYSREGVDMEVNSPRSPEIGLWDSRSNRMGLFIFEMAKKKSCQNVRNPRVLSPAERELYGWVDAEAFTQSSVLASEHRPELCREMRLTQDLASERDYVLEAAGPFDWLPFRALEDKTLFCGSMLSCLRAWVSFSLSRIFKGKSCRGVKWRLANFILMVGVSSALSNTSVFTLVVLFGLMMRGSHSLGCIGIGGEGVSDNSLGSLGDLGLRVLVVPSGWFREAVQFSVSLDLGSQQCRGWGIPCLLMDMEKQSRYDRLLQKMAVAAGVGPRSVLPHVRTPPTTSGASASGQVVPAPAPVASPTPVPPPAAVKKRGSSRDPTGEEGAKEDPSADLKKKGRKRKASEASAEEVALGVDSAWEHKVSPINRAFPDNYNFRAALDAGLTNGPTREILGPLVPDDA</sequence>
<comment type="caution">
    <text evidence="3">The sequence shown here is derived from an EMBL/GenBank/DDBJ whole genome shotgun (WGS) entry which is preliminary data.</text>
</comment>
<protein>
    <submittedName>
        <fullName evidence="3">Uncharacterized protein</fullName>
    </submittedName>
</protein>
<gene>
    <name evidence="3" type="ORF">PIB30_092571</name>
</gene>